<dbReference type="GO" id="GO:0005739">
    <property type="term" value="C:mitochondrion"/>
    <property type="evidence" value="ECO:0007669"/>
    <property type="project" value="TreeGrafter"/>
</dbReference>
<evidence type="ECO:0000313" key="12">
    <source>
        <dbReference type="EMBL" id="CAD9564737.1"/>
    </source>
</evidence>
<dbReference type="AlphaFoldDB" id="A0A7S2K2S8"/>
<dbReference type="Gene3D" id="3.40.50.800">
    <property type="entry name" value="Anticodon-binding domain"/>
    <property type="match status" value="1"/>
</dbReference>
<dbReference type="InterPro" id="IPR015807">
    <property type="entry name" value="His-tRNA-ligase"/>
</dbReference>
<dbReference type="InterPro" id="IPR006195">
    <property type="entry name" value="aa-tRNA-synth_II"/>
</dbReference>
<dbReference type="GO" id="GO:0004821">
    <property type="term" value="F:histidine-tRNA ligase activity"/>
    <property type="evidence" value="ECO:0007669"/>
    <property type="project" value="UniProtKB-EC"/>
</dbReference>
<comment type="catalytic activity">
    <reaction evidence="9">
        <text>tRNA(His) + L-histidine + ATP = L-histidyl-tRNA(His) + AMP + diphosphate + H(+)</text>
        <dbReference type="Rhea" id="RHEA:17313"/>
        <dbReference type="Rhea" id="RHEA-COMP:9665"/>
        <dbReference type="Rhea" id="RHEA-COMP:9689"/>
        <dbReference type="ChEBI" id="CHEBI:15378"/>
        <dbReference type="ChEBI" id="CHEBI:30616"/>
        <dbReference type="ChEBI" id="CHEBI:33019"/>
        <dbReference type="ChEBI" id="CHEBI:57595"/>
        <dbReference type="ChEBI" id="CHEBI:78442"/>
        <dbReference type="ChEBI" id="CHEBI:78527"/>
        <dbReference type="ChEBI" id="CHEBI:456215"/>
        <dbReference type="EC" id="6.1.1.21"/>
    </reaction>
</comment>
<evidence type="ECO:0000256" key="10">
    <source>
        <dbReference type="SAM" id="MobiDB-lite"/>
    </source>
</evidence>
<gene>
    <name evidence="12" type="ORF">LDAN0321_LOCUS4634</name>
</gene>
<dbReference type="Pfam" id="PF03129">
    <property type="entry name" value="HGTP_anticodon"/>
    <property type="match status" value="1"/>
</dbReference>
<dbReference type="FunFam" id="3.40.50.800:FF:000012">
    <property type="entry name" value="Histidine--tRNA ligase, cytoplasmic"/>
    <property type="match status" value="1"/>
</dbReference>
<dbReference type="GO" id="GO:0005524">
    <property type="term" value="F:ATP binding"/>
    <property type="evidence" value="ECO:0007669"/>
    <property type="project" value="UniProtKB-KW"/>
</dbReference>
<evidence type="ECO:0000256" key="5">
    <source>
        <dbReference type="ARBA" id="ARBA00022741"/>
    </source>
</evidence>
<dbReference type="NCBIfam" id="TIGR00442">
    <property type="entry name" value="hisS"/>
    <property type="match status" value="1"/>
</dbReference>
<feature type="domain" description="Aminoacyl-transfer RNA synthetases class-II family profile" evidence="11">
    <location>
        <begin position="463"/>
        <end position="796"/>
    </location>
</feature>
<dbReference type="FunFam" id="3.30.930.10:FF:000061">
    <property type="entry name" value="Histidine--tRNA ligase, cytoplasmic"/>
    <property type="match status" value="1"/>
</dbReference>
<sequence length="928" mass="100241">MGKRAVLIGKGRRIVIDELIALVHGSAELDLYGETAQIVEEAGFAYDGPTTLIVSSDGNKLSSAGSIASASILCLAVAQGRLIFSKKESAIATSALIGVVRLLQSDASLQLPADAGEYLACLNASLEGSGVCTFPTSLTGVVERIVNLAISAVVAGQTRSLCQVVDVIAALSAERLAVDVSAYADTYYDALRPHRESSTSATTMRAILNGSQMAKLGKQGLRFSNEAEPAKAVLNAPQQLGPAREAVKAACKTLELEMNCSEPDGQSLFDETVVRIATLSVAGAIASLLEGTCARRSTSNDVDGSLTTDAQSQSLSTICSMCEHNYVQLKSSLEAEADSGIEFVRVETKRAEEEAKTKEAMKAAKASSVNPKESANGGGEKDEFAGMSEEKKAKILKKRAEKEAKAKAKAAAKEKKKVSLFGGGTLPVCTALCKETSSGVVLNEEVVSEVTSLVEKLLSGGVQRKPKIAKGTRDYLPEQMMIRDQAFQIIRRVFKRHGAVEIDTPVFELKDTLTGKYGEDSKLIYDLADQGGELLALRYDLTVPFARFIALNSVGNIKRFHIGKVYRRDQPVLSKGRYREFYQCDFDIAGTYGRMVPDSEAVCVACEILSSLPIGDFGIKLNHRRLLDAILDICGVESDKFRTICSAVDKLDKEPWEVVKVEMIEKGLKGDVADKIGTFVLQKGEPWEMYNSLMDSKIFGNHKAANEAMEDLKIMFGYLEAMGKLKYISFDLSLARGLDYYTGVIYEAVCMSGNTQVGSIGGGGRYDNLVSMFQEAGKVTPCVGVSVGIERVFTLMEARLREEQGGSIKQANVKVLVASVGANMMKERMKVTQLLWNANISAEFSQQENPKLKYELADALERGIPFMVIVGEDELKEGKCKVKDLAARTEDLVSLDELDSFLRGKGVVAVGCEFAAEEAARLSATNLN</sequence>
<dbReference type="SUPFAM" id="SSF52954">
    <property type="entry name" value="Class II aaRS ABD-related"/>
    <property type="match status" value="1"/>
</dbReference>
<dbReference type="InterPro" id="IPR001106">
    <property type="entry name" value="Aromatic_Lyase"/>
</dbReference>
<dbReference type="PANTHER" id="PTHR11476">
    <property type="entry name" value="HISTIDYL-TRNA SYNTHETASE"/>
    <property type="match status" value="1"/>
</dbReference>
<evidence type="ECO:0000256" key="8">
    <source>
        <dbReference type="ARBA" id="ARBA00023146"/>
    </source>
</evidence>
<keyword evidence="5" id="KW-0547">Nucleotide-binding</keyword>
<feature type="compositionally biased region" description="Basic and acidic residues" evidence="10">
    <location>
        <begin position="379"/>
        <end position="388"/>
    </location>
</feature>
<keyword evidence="6" id="KW-0067">ATP-binding</keyword>
<keyword evidence="8" id="KW-0030">Aminoacyl-tRNA synthetase</keyword>
<protein>
    <recommendedName>
        <fullName evidence="3">Histidine--tRNA ligase, cytoplasmic</fullName>
        <ecNumber evidence="2">6.1.1.21</ecNumber>
    </recommendedName>
</protein>
<feature type="compositionally biased region" description="Basic and acidic residues" evidence="10">
    <location>
        <begin position="352"/>
        <end position="362"/>
    </location>
</feature>
<evidence type="ECO:0000256" key="4">
    <source>
        <dbReference type="ARBA" id="ARBA00022598"/>
    </source>
</evidence>
<dbReference type="GO" id="GO:0005829">
    <property type="term" value="C:cytosol"/>
    <property type="evidence" value="ECO:0007669"/>
    <property type="project" value="TreeGrafter"/>
</dbReference>
<organism evidence="12">
    <name type="scientific">Leptocylindrus danicus</name>
    <dbReference type="NCBI Taxonomy" id="163516"/>
    <lineage>
        <taxon>Eukaryota</taxon>
        <taxon>Sar</taxon>
        <taxon>Stramenopiles</taxon>
        <taxon>Ochrophyta</taxon>
        <taxon>Bacillariophyta</taxon>
        <taxon>Coscinodiscophyceae</taxon>
        <taxon>Chaetocerotophycidae</taxon>
        <taxon>Leptocylindrales</taxon>
        <taxon>Leptocylindraceae</taxon>
        <taxon>Leptocylindrus</taxon>
    </lineage>
</organism>
<dbReference type="GO" id="GO:0032543">
    <property type="term" value="P:mitochondrial translation"/>
    <property type="evidence" value="ECO:0007669"/>
    <property type="project" value="TreeGrafter"/>
</dbReference>
<dbReference type="InterPro" id="IPR045864">
    <property type="entry name" value="aa-tRNA-synth_II/BPL/LPL"/>
</dbReference>
<dbReference type="InterPro" id="IPR033656">
    <property type="entry name" value="HisRS_anticodon"/>
</dbReference>
<evidence type="ECO:0000256" key="7">
    <source>
        <dbReference type="ARBA" id="ARBA00022917"/>
    </source>
</evidence>
<evidence type="ECO:0000259" key="11">
    <source>
        <dbReference type="PROSITE" id="PS50862"/>
    </source>
</evidence>
<comment type="similarity">
    <text evidence="1">Belongs to the class-II aminoacyl-tRNA synthetase family.</text>
</comment>
<dbReference type="SUPFAM" id="SSF55681">
    <property type="entry name" value="Class II aaRS and biotin synthetases"/>
    <property type="match status" value="1"/>
</dbReference>
<evidence type="ECO:0000256" key="6">
    <source>
        <dbReference type="ARBA" id="ARBA00022840"/>
    </source>
</evidence>
<name>A0A7S2K2S8_9STRA</name>
<evidence type="ECO:0000256" key="1">
    <source>
        <dbReference type="ARBA" id="ARBA00008226"/>
    </source>
</evidence>
<dbReference type="InterPro" id="IPR041715">
    <property type="entry name" value="HisRS-like_core"/>
</dbReference>
<evidence type="ECO:0000256" key="2">
    <source>
        <dbReference type="ARBA" id="ARBA00012815"/>
    </source>
</evidence>
<reference evidence="12" key="1">
    <citation type="submission" date="2021-01" db="EMBL/GenBank/DDBJ databases">
        <authorList>
            <person name="Corre E."/>
            <person name="Pelletier E."/>
            <person name="Niang G."/>
            <person name="Scheremetjew M."/>
            <person name="Finn R."/>
            <person name="Kale V."/>
            <person name="Holt S."/>
            <person name="Cochrane G."/>
            <person name="Meng A."/>
            <person name="Brown T."/>
            <person name="Cohen L."/>
        </authorList>
    </citation>
    <scope>NUCLEOTIDE SEQUENCE</scope>
    <source>
        <strain evidence="12">B650</strain>
    </source>
</reference>
<dbReference type="SUPFAM" id="SSF48557">
    <property type="entry name" value="L-aspartase-like"/>
    <property type="match status" value="1"/>
</dbReference>
<dbReference type="InterPro" id="IPR004154">
    <property type="entry name" value="Anticodon-bd"/>
</dbReference>
<dbReference type="Pfam" id="PF13393">
    <property type="entry name" value="tRNA-synt_His"/>
    <property type="match status" value="1"/>
</dbReference>
<dbReference type="GO" id="GO:0003723">
    <property type="term" value="F:RNA binding"/>
    <property type="evidence" value="ECO:0007669"/>
    <property type="project" value="TreeGrafter"/>
</dbReference>
<dbReference type="InterPro" id="IPR036621">
    <property type="entry name" value="Anticodon-bd_dom_sf"/>
</dbReference>
<dbReference type="HAMAP" id="MF_00127">
    <property type="entry name" value="His_tRNA_synth"/>
    <property type="match status" value="1"/>
</dbReference>
<dbReference type="PANTHER" id="PTHR11476:SF7">
    <property type="entry name" value="HISTIDINE--TRNA LIGASE"/>
    <property type="match status" value="1"/>
</dbReference>
<keyword evidence="4" id="KW-0436">Ligase</keyword>
<evidence type="ECO:0000256" key="9">
    <source>
        <dbReference type="ARBA" id="ARBA00047639"/>
    </source>
</evidence>
<dbReference type="GO" id="GO:0006427">
    <property type="term" value="P:histidyl-tRNA aminoacylation"/>
    <property type="evidence" value="ECO:0007669"/>
    <property type="project" value="InterPro"/>
</dbReference>
<dbReference type="Gene3D" id="3.30.930.10">
    <property type="entry name" value="Bira Bifunctional Protein, Domain 2"/>
    <property type="match status" value="1"/>
</dbReference>
<feature type="region of interest" description="Disordered" evidence="10">
    <location>
        <begin position="352"/>
        <end position="388"/>
    </location>
</feature>
<dbReference type="Gene3D" id="1.20.200.10">
    <property type="entry name" value="Fumarase/aspartase (Central domain)"/>
    <property type="match status" value="1"/>
</dbReference>
<dbReference type="EC" id="6.1.1.21" evidence="2"/>
<dbReference type="PROSITE" id="PS50862">
    <property type="entry name" value="AA_TRNA_LIGASE_II"/>
    <property type="match status" value="1"/>
</dbReference>
<accession>A0A7S2K2S8</accession>
<evidence type="ECO:0000256" key="3">
    <source>
        <dbReference type="ARBA" id="ARBA00015302"/>
    </source>
</evidence>
<dbReference type="Pfam" id="PF00221">
    <property type="entry name" value="Lyase_aromatic"/>
    <property type="match status" value="1"/>
</dbReference>
<keyword evidence="7" id="KW-0648">Protein biosynthesis</keyword>
<dbReference type="CDD" id="cd00859">
    <property type="entry name" value="HisRS_anticodon"/>
    <property type="match status" value="1"/>
</dbReference>
<proteinExistence type="inferred from homology"/>
<dbReference type="CDD" id="cd00773">
    <property type="entry name" value="HisRS-like_core"/>
    <property type="match status" value="1"/>
</dbReference>
<dbReference type="InterPro" id="IPR008948">
    <property type="entry name" value="L-Aspartase-like"/>
</dbReference>
<dbReference type="EMBL" id="HBGY01007425">
    <property type="protein sequence ID" value="CAD9564737.1"/>
    <property type="molecule type" value="Transcribed_RNA"/>
</dbReference>